<evidence type="ECO:0000313" key="1">
    <source>
        <dbReference type="RefSeq" id="XP_059602497.1"/>
    </source>
</evidence>
<organism evidence="1">
    <name type="scientific">Aspergillus niger</name>
    <dbReference type="NCBI Taxonomy" id="5061"/>
    <lineage>
        <taxon>Eukaryota</taxon>
        <taxon>Fungi</taxon>
        <taxon>Dikarya</taxon>
        <taxon>Ascomycota</taxon>
        <taxon>Pezizomycotina</taxon>
        <taxon>Eurotiomycetes</taxon>
        <taxon>Eurotiomycetidae</taxon>
        <taxon>Eurotiales</taxon>
        <taxon>Aspergillaceae</taxon>
        <taxon>Aspergillus</taxon>
        <taxon>Aspergillus subgen. Circumdati</taxon>
    </lineage>
</organism>
<proteinExistence type="predicted"/>
<dbReference type="RefSeq" id="XP_059602497.1">
    <property type="nucleotide sequence ID" value="XM_059744574.1"/>
</dbReference>
<gene>
    <name evidence="1" type="ORF">An15g03070</name>
</gene>
<dbReference type="AlphaFoldDB" id="A0AAJ8E0H8"/>
<accession>A0AAJ8E0H8</accession>
<dbReference type="GeneID" id="84593145"/>
<dbReference type="KEGG" id="ang:An15g03070"/>
<name>A0AAJ8E0H8_ASPNG</name>
<sequence length="169" mass="18216">MEDATCWTTDLSVLSVAPMNSVSPFSSLSYKPFVPRVVTASSGLLHRGLLPITLALPDALLTDGSSIGHQVIESKACRRGLERGFATATSTQVNWPSNIDSLLFCLCASQKYCVQVRFTSLRQSWVSSVCFYYVPGAVLVIPGPRQSVSHFGPSRSSGCLTRRSCVLPG</sequence>
<protein>
    <submittedName>
        <fullName evidence="1">Uncharacterized protein</fullName>
    </submittedName>
</protein>
<reference evidence="1" key="1">
    <citation type="submission" date="2025-02" db="EMBL/GenBank/DDBJ databases">
        <authorList>
            <consortium name="NCBI Genome Project"/>
        </authorList>
    </citation>
    <scope>NUCLEOTIDE SEQUENCE</scope>
</reference>
<reference evidence="1" key="2">
    <citation type="submission" date="2025-08" db="UniProtKB">
        <authorList>
            <consortium name="RefSeq"/>
        </authorList>
    </citation>
    <scope>IDENTIFICATION</scope>
</reference>
<dbReference type="VEuPathDB" id="FungiDB:An15g03070"/>